<dbReference type="KEGG" id="aal:EP13_03070"/>
<gene>
    <name evidence="2" type="ORF">DCW74_06230</name>
    <name evidence="3" type="ORF">DEB45_16590</name>
    <name evidence="1" type="ORF">EP13_03070</name>
</gene>
<dbReference type="GeneID" id="78257038"/>
<dbReference type="AlphaFoldDB" id="A0A075NT55"/>
<evidence type="ECO:0000313" key="4">
    <source>
        <dbReference type="Proteomes" id="UP000056090"/>
    </source>
</evidence>
<dbReference type="OrthoDB" id="6267605at2"/>
<dbReference type="Proteomes" id="UP000056090">
    <property type="component" value="Chromosome"/>
</dbReference>
<organism evidence="1 4">
    <name type="scientific">Alteromonas australica</name>
    <dbReference type="NCBI Taxonomy" id="589873"/>
    <lineage>
        <taxon>Bacteria</taxon>
        <taxon>Pseudomonadati</taxon>
        <taxon>Pseudomonadota</taxon>
        <taxon>Gammaproteobacteria</taxon>
        <taxon>Alteromonadales</taxon>
        <taxon>Alteromonadaceae</taxon>
        <taxon>Alteromonas/Salinimonas group</taxon>
        <taxon>Alteromonas</taxon>
    </lineage>
</organism>
<dbReference type="RefSeq" id="WP_081869425.1">
    <property type="nucleotide sequence ID" value="NZ_CAJXAX010000005.1"/>
</dbReference>
<reference evidence="1 4" key="1">
    <citation type="submission" date="2014-06" db="EMBL/GenBank/DDBJ databases">
        <title>Genomes of Alteromonas australica, a world apart.</title>
        <authorList>
            <person name="Gonzaga A."/>
            <person name="Lopez-Perez M."/>
            <person name="Rodriguez-Valera F."/>
        </authorList>
    </citation>
    <scope>NUCLEOTIDE SEQUENCE [LARGE SCALE GENOMIC DNA]</scope>
    <source>
        <strain evidence="1 4">H 17</strain>
    </source>
</reference>
<dbReference type="EMBL" id="CP008849">
    <property type="protein sequence ID" value="AIF97754.1"/>
    <property type="molecule type" value="Genomic_DNA"/>
</dbReference>
<proteinExistence type="predicted"/>
<reference evidence="5 6" key="2">
    <citation type="journal article" date="2018" name="Nat. Biotechnol.">
        <title>A standardized bacterial taxonomy based on genome phylogeny substantially revises the tree of life.</title>
        <authorList>
            <person name="Parks D.H."/>
            <person name="Chuvochina M."/>
            <person name="Waite D.W."/>
            <person name="Rinke C."/>
            <person name="Skarshewski A."/>
            <person name="Chaumeil P.A."/>
            <person name="Hugenholtz P."/>
        </authorList>
    </citation>
    <scope>NUCLEOTIDE SEQUENCE [LARGE SCALE GENOMIC DNA]</scope>
    <source>
        <strain evidence="3">UBA11621</strain>
        <strain evidence="2">UBA11978</strain>
    </source>
</reference>
<evidence type="ECO:0000313" key="2">
    <source>
        <dbReference type="EMBL" id="HAW75318.1"/>
    </source>
</evidence>
<evidence type="ECO:0000313" key="5">
    <source>
        <dbReference type="Proteomes" id="UP000263517"/>
    </source>
</evidence>
<sequence>MTVQEFVNKKAKQLCFYLRAFWHGELPIEEVELFFWDSMEEWGQIEYTFTQPYTPKERVFWHLLHQVHYWPEDKLAHDTYLIEELTNCVLFLEGKGHCPFDCVGIRP</sequence>
<dbReference type="Proteomes" id="UP000263517">
    <property type="component" value="Unassembled WGS sequence"/>
</dbReference>
<evidence type="ECO:0000313" key="3">
    <source>
        <dbReference type="EMBL" id="HBU52872.1"/>
    </source>
</evidence>
<dbReference type="PATRIC" id="fig|589873.4.peg.685"/>
<dbReference type="EMBL" id="DONK01000259">
    <property type="protein sequence ID" value="HBU52872.1"/>
    <property type="molecule type" value="Genomic_DNA"/>
</dbReference>
<evidence type="ECO:0000313" key="6">
    <source>
        <dbReference type="Proteomes" id="UP000264779"/>
    </source>
</evidence>
<name>A0A075NT55_9ALTE</name>
<keyword evidence="4" id="KW-1185">Reference proteome</keyword>
<dbReference type="Proteomes" id="UP000264779">
    <property type="component" value="Unassembled WGS sequence"/>
</dbReference>
<protein>
    <submittedName>
        <fullName evidence="1">Uncharacterized protein</fullName>
    </submittedName>
</protein>
<dbReference type="EMBL" id="DNAN01000211">
    <property type="protein sequence ID" value="HAW75318.1"/>
    <property type="molecule type" value="Genomic_DNA"/>
</dbReference>
<accession>A0A075NT55</accession>
<dbReference type="STRING" id="589873.EP12_03185"/>
<dbReference type="KEGG" id="aaus:EP12_03185"/>
<dbReference type="eggNOG" id="ENOG50335AU">
    <property type="taxonomic scope" value="Bacteria"/>
</dbReference>
<evidence type="ECO:0000313" key="1">
    <source>
        <dbReference type="EMBL" id="AIF97754.1"/>
    </source>
</evidence>